<reference evidence="3 4" key="1">
    <citation type="journal article" date="2019" name="Environ. Microbiol.">
        <title>Species interactions and distinct microbial communities in high Arctic permafrost affected cryosols are associated with the CH4 and CO2 gas fluxes.</title>
        <authorList>
            <person name="Altshuler I."/>
            <person name="Hamel J."/>
            <person name="Turney S."/>
            <person name="Magnuson E."/>
            <person name="Levesque R."/>
            <person name="Greer C."/>
            <person name="Whyte L.G."/>
        </authorList>
    </citation>
    <scope>NUCLEOTIDE SEQUENCE [LARGE SCALE GENOMIC DNA]</scope>
    <source>
        <strain evidence="3 4">S5.20</strain>
    </source>
</reference>
<dbReference type="InterPro" id="IPR009003">
    <property type="entry name" value="Peptidase_S1_PA"/>
</dbReference>
<evidence type="ECO:0000256" key="1">
    <source>
        <dbReference type="SAM" id="MobiDB-lite"/>
    </source>
</evidence>
<dbReference type="InterPro" id="IPR043504">
    <property type="entry name" value="Peptidase_S1_PA_chymotrypsin"/>
</dbReference>
<gene>
    <name evidence="3" type="ORF">EAH80_03995</name>
</gene>
<protein>
    <submittedName>
        <fullName evidence="3">Serine protease</fullName>
    </submittedName>
</protein>
<feature type="signal peptide" evidence="2">
    <location>
        <begin position="1"/>
        <end position="20"/>
    </location>
</feature>
<keyword evidence="2" id="KW-0732">Signal</keyword>
<organism evidence="3 4">
    <name type="scientific">Mycolicibacterium hodleri</name>
    <dbReference type="NCBI Taxonomy" id="49897"/>
    <lineage>
        <taxon>Bacteria</taxon>
        <taxon>Bacillati</taxon>
        <taxon>Actinomycetota</taxon>
        <taxon>Actinomycetes</taxon>
        <taxon>Mycobacteriales</taxon>
        <taxon>Mycobacteriaceae</taxon>
        <taxon>Mycolicibacterium</taxon>
    </lineage>
</organism>
<dbReference type="Pfam" id="PF13365">
    <property type="entry name" value="Trypsin_2"/>
    <property type="match status" value="1"/>
</dbReference>
<dbReference type="SUPFAM" id="SSF50494">
    <property type="entry name" value="Trypsin-like serine proteases"/>
    <property type="match status" value="1"/>
</dbReference>
<evidence type="ECO:0000256" key="2">
    <source>
        <dbReference type="SAM" id="SignalP"/>
    </source>
</evidence>
<keyword evidence="4" id="KW-1185">Reference proteome</keyword>
<dbReference type="AlphaFoldDB" id="A0A502EH57"/>
<keyword evidence="3" id="KW-0378">Hydrolase</keyword>
<dbReference type="PROSITE" id="PS51257">
    <property type="entry name" value="PROKAR_LIPOPROTEIN"/>
    <property type="match status" value="1"/>
</dbReference>
<dbReference type="Gene3D" id="2.40.10.10">
    <property type="entry name" value="Trypsin-like serine proteases"/>
    <property type="match status" value="1"/>
</dbReference>
<feature type="chain" id="PRO_5021198724" evidence="2">
    <location>
        <begin position="21"/>
        <end position="268"/>
    </location>
</feature>
<proteinExistence type="predicted"/>
<feature type="compositionally biased region" description="Low complexity" evidence="1">
    <location>
        <begin position="29"/>
        <end position="52"/>
    </location>
</feature>
<dbReference type="GO" id="GO:0004252">
    <property type="term" value="F:serine-type endopeptidase activity"/>
    <property type="evidence" value="ECO:0007669"/>
    <property type="project" value="InterPro"/>
</dbReference>
<sequence length="268" mass="26491">MRRAGAFLVVALATMTTACGETSPPGVMAAAPSSSSRAAPAPTAAATATADPVDPDPRVGAIFLGGNSLHTCTGAVLDTTAGDLILTAAHCLADGLDASFVPGFSESAQPQEFWHIDSVYLDPRWVSSQDPMADFAVARVSRQDGGSVESAAGGGFAIGPSPGVGTDVVVTGYALGVGGVPVGCSARMAGLERGYPSIRCAGLVDGTSGSPWLSGSTVVGITGGLEGGGCEENVSYAPPFGADVTRVATRAEAGEPGDVAPTAFNADC</sequence>
<dbReference type="OrthoDB" id="3507155at2"/>
<dbReference type="PROSITE" id="PS00134">
    <property type="entry name" value="TRYPSIN_HIS"/>
    <property type="match status" value="1"/>
</dbReference>
<evidence type="ECO:0000313" key="3">
    <source>
        <dbReference type="EMBL" id="TPG37038.1"/>
    </source>
</evidence>
<dbReference type="InterPro" id="IPR018114">
    <property type="entry name" value="TRYPSIN_HIS"/>
</dbReference>
<keyword evidence="3" id="KW-0645">Protease</keyword>
<dbReference type="Proteomes" id="UP000320095">
    <property type="component" value="Unassembled WGS sequence"/>
</dbReference>
<name>A0A502EH57_9MYCO</name>
<accession>A0A502EH57</accession>
<evidence type="ECO:0000313" key="4">
    <source>
        <dbReference type="Proteomes" id="UP000320095"/>
    </source>
</evidence>
<feature type="region of interest" description="Disordered" evidence="1">
    <location>
        <begin position="23"/>
        <end position="52"/>
    </location>
</feature>
<dbReference type="EMBL" id="RCZG01000001">
    <property type="protein sequence ID" value="TPG37038.1"/>
    <property type="molecule type" value="Genomic_DNA"/>
</dbReference>
<comment type="caution">
    <text evidence="3">The sequence shown here is derived from an EMBL/GenBank/DDBJ whole genome shotgun (WGS) entry which is preliminary data.</text>
</comment>
<dbReference type="GO" id="GO:0006508">
    <property type="term" value="P:proteolysis"/>
    <property type="evidence" value="ECO:0007669"/>
    <property type="project" value="UniProtKB-KW"/>
</dbReference>
<dbReference type="RefSeq" id="WP_140688097.1">
    <property type="nucleotide sequence ID" value="NZ_RCZG01000001.1"/>
</dbReference>